<dbReference type="EMBL" id="ACKS01000017">
    <property type="protein sequence ID" value="EFA45289.1"/>
    <property type="molecule type" value="Genomic_DNA"/>
</dbReference>
<dbReference type="HOGENOM" id="CLU_3314518_0_0_10"/>
<evidence type="ECO:0000313" key="2">
    <source>
        <dbReference type="Proteomes" id="UP000003160"/>
    </source>
</evidence>
<keyword evidence="2" id="KW-1185">Reference proteome</keyword>
<dbReference type="Proteomes" id="UP000003160">
    <property type="component" value="Unassembled WGS sequence"/>
</dbReference>
<reference evidence="1 2" key="1">
    <citation type="submission" date="2009-10" db="EMBL/GenBank/DDBJ databases">
        <authorList>
            <person name="Qin X."/>
            <person name="Bachman B."/>
            <person name="Battles P."/>
            <person name="Bell A."/>
            <person name="Bess C."/>
            <person name="Bickham C."/>
            <person name="Chaboub L."/>
            <person name="Chen D."/>
            <person name="Coyle M."/>
            <person name="Deiros D.R."/>
            <person name="Dinh H."/>
            <person name="Forbes L."/>
            <person name="Fowler G."/>
            <person name="Francisco L."/>
            <person name="Fu Q."/>
            <person name="Gubbala S."/>
            <person name="Hale W."/>
            <person name="Han Y."/>
            <person name="Hemphill L."/>
            <person name="Highlander S.K."/>
            <person name="Hirani K."/>
            <person name="Hogues M."/>
            <person name="Jackson L."/>
            <person name="Jakkamsetti A."/>
            <person name="Javaid M."/>
            <person name="Jiang H."/>
            <person name="Korchina V."/>
            <person name="Kovar C."/>
            <person name="Lara F."/>
            <person name="Lee S."/>
            <person name="Mata R."/>
            <person name="Mathew T."/>
            <person name="Moen C."/>
            <person name="Morales K."/>
            <person name="Munidasa M."/>
            <person name="Nazareth L."/>
            <person name="Ngo R."/>
            <person name="Nguyen L."/>
            <person name="Okwuonu G."/>
            <person name="Ongeri F."/>
            <person name="Patil S."/>
            <person name="Petrosino J."/>
            <person name="Pham C."/>
            <person name="Pham P."/>
            <person name="Pu L.-L."/>
            <person name="Puazo M."/>
            <person name="Raj R."/>
            <person name="Reid J."/>
            <person name="Rouhana J."/>
            <person name="Saada N."/>
            <person name="Shang Y."/>
            <person name="Simmons D."/>
            <person name="Thornton R."/>
            <person name="Warren J."/>
            <person name="Weissenberger G."/>
            <person name="Zhang J."/>
            <person name="Zhang L."/>
            <person name="Zhou C."/>
            <person name="Zhu D."/>
            <person name="Muzny D."/>
            <person name="Worley K."/>
            <person name="Gibbs R."/>
        </authorList>
    </citation>
    <scope>NUCLEOTIDE SEQUENCE [LARGE SCALE GENOMIC DNA]</scope>
    <source>
        <strain evidence="1 2">DSM 17361</strain>
    </source>
</reference>
<proteinExistence type="predicted"/>
<protein>
    <submittedName>
        <fullName evidence="1">Uncharacterized protein</fullName>
    </submittedName>
</protein>
<evidence type="ECO:0000313" key="1">
    <source>
        <dbReference type="EMBL" id="EFA45289.1"/>
    </source>
</evidence>
<accession>D1PTM9</accession>
<gene>
    <name evidence="1" type="ORF">HMPREF0645_0314</name>
</gene>
<comment type="caution">
    <text evidence="1">The sequence shown here is derived from an EMBL/GenBank/DDBJ whole genome shotgun (WGS) entry which is preliminary data.</text>
</comment>
<organism evidence="1 2">
    <name type="scientific">Hallella bergensis DSM 17361</name>
    <dbReference type="NCBI Taxonomy" id="585502"/>
    <lineage>
        <taxon>Bacteria</taxon>
        <taxon>Pseudomonadati</taxon>
        <taxon>Bacteroidota</taxon>
        <taxon>Bacteroidia</taxon>
        <taxon>Bacteroidales</taxon>
        <taxon>Prevotellaceae</taxon>
        <taxon>Hallella</taxon>
    </lineage>
</organism>
<sequence length="39" mass="4318">MKVLGRGLWISGKLLVGLYQGYPQSYPQGMGTKLCVMMI</sequence>
<dbReference type="AlphaFoldDB" id="D1PTM9"/>
<name>D1PTM9_9BACT</name>